<evidence type="ECO:0000256" key="2">
    <source>
        <dbReference type="SAM" id="SignalP"/>
    </source>
</evidence>
<evidence type="ECO:0000313" key="3">
    <source>
        <dbReference type="EMBL" id="TKR68187.1"/>
    </source>
</evidence>
<evidence type="ECO:0000256" key="1">
    <source>
        <dbReference type="SAM" id="Phobius"/>
    </source>
</evidence>
<feature type="signal peptide" evidence="2">
    <location>
        <begin position="1"/>
        <end position="22"/>
    </location>
</feature>
<dbReference type="EMBL" id="AZBU02000008">
    <property type="protein sequence ID" value="TKR68187.1"/>
    <property type="molecule type" value="Genomic_DNA"/>
</dbReference>
<organism evidence="3 4">
    <name type="scientific">Steinernema carpocapsae</name>
    <name type="common">Entomopathogenic nematode</name>
    <dbReference type="NCBI Taxonomy" id="34508"/>
    <lineage>
        <taxon>Eukaryota</taxon>
        <taxon>Metazoa</taxon>
        <taxon>Ecdysozoa</taxon>
        <taxon>Nematoda</taxon>
        <taxon>Chromadorea</taxon>
        <taxon>Rhabditida</taxon>
        <taxon>Tylenchina</taxon>
        <taxon>Panagrolaimomorpha</taxon>
        <taxon>Strongyloidoidea</taxon>
        <taxon>Steinernematidae</taxon>
        <taxon>Steinernema</taxon>
    </lineage>
</organism>
<dbReference type="AlphaFoldDB" id="A0A4U5MG23"/>
<keyword evidence="1" id="KW-1133">Transmembrane helix</keyword>
<gene>
    <name evidence="3" type="ORF">L596_024203</name>
</gene>
<proteinExistence type="predicted"/>
<keyword evidence="4" id="KW-1185">Reference proteome</keyword>
<feature type="chain" id="PRO_5020595869" evidence="2">
    <location>
        <begin position="23"/>
        <end position="117"/>
    </location>
</feature>
<keyword evidence="1" id="KW-0812">Transmembrane</keyword>
<protein>
    <submittedName>
        <fullName evidence="3">Uncharacterized protein</fullName>
    </submittedName>
</protein>
<name>A0A4U5MG23_STECR</name>
<reference evidence="3 4" key="1">
    <citation type="journal article" date="2015" name="Genome Biol.">
        <title>Comparative genomics of Steinernema reveals deeply conserved gene regulatory networks.</title>
        <authorList>
            <person name="Dillman A.R."/>
            <person name="Macchietto M."/>
            <person name="Porter C.F."/>
            <person name="Rogers A."/>
            <person name="Williams B."/>
            <person name="Antoshechkin I."/>
            <person name="Lee M.M."/>
            <person name="Goodwin Z."/>
            <person name="Lu X."/>
            <person name="Lewis E.E."/>
            <person name="Goodrich-Blair H."/>
            <person name="Stock S.P."/>
            <person name="Adams B.J."/>
            <person name="Sternberg P.W."/>
            <person name="Mortazavi A."/>
        </authorList>
    </citation>
    <scope>NUCLEOTIDE SEQUENCE [LARGE SCALE GENOMIC DNA]</scope>
    <source>
        <strain evidence="3 4">ALL</strain>
    </source>
</reference>
<keyword evidence="1" id="KW-0472">Membrane</keyword>
<sequence length="117" mass="13145">MSAASTFFVSLLLPAIFALTATSTDDVFTIIDPDQIVEMEAVQDVVRELMMSLCCLIFFLIIALMMGFYVCFCCNILYFAREKANFRMPNVSGYLDAEKGRCAARDPNEKKASEDKK</sequence>
<dbReference type="Proteomes" id="UP000298663">
    <property type="component" value="Unassembled WGS sequence"/>
</dbReference>
<keyword evidence="2" id="KW-0732">Signal</keyword>
<reference evidence="3 4" key="2">
    <citation type="journal article" date="2019" name="G3 (Bethesda)">
        <title>Hybrid Assembly of the Genome of the Entomopathogenic Nematode Steinernema carpocapsae Identifies the X-Chromosome.</title>
        <authorList>
            <person name="Serra L."/>
            <person name="Macchietto M."/>
            <person name="Macias-Munoz A."/>
            <person name="McGill C.J."/>
            <person name="Rodriguez I.M."/>
            <person name="Rodriguez B."/>
            <person name="Murad R."/>
            <person name="Mortazavi A."/>
        </authorList>
    </citation>
    <scope>NUCLEOTIDE SEQUENCE [LARGE SCALE GENOMIC DNA]</scope>
    <source>
        <strain evidence="3 4">ALL</strain>
    </source>
</reference>
<feature type="transmembrane region" description="Helical" evidence="1">
    <location>
        <begin position="49"/>
        <end position="78"/>
    </location>
</feature>
<evidence type="ECO:0000313" key="4">
    <source>
        <dbReference type="Proteomes" id="UP000298663"/>
    </source>
</evidence>
<comment type="caution">
    <text evidence="3">The sequence shown here is derived from an EMBL/GenBank/DDBJ whole genome shotgun (WGS) entry which is preliminary data.</text>
</comment>
<accession>A0A4U5MG23</accession>